<reference evidence="3" key="1">
    <citation type="submission" date="2022-11" db="UniProtKB">
        <authorList>
            <consortium name="WormBaseParasite"/>
        </authorList>
    </citation>
    <scope>IDENTIFICATION</scope>
</reference>
<dbReference type="WBParaSite" id="nRc.2.0.1.t17606-RA">
    <property type="protein sequence ID" value="nRc.2.0.1.t17606-RA"/>
    <property type="gene ID" value="nRc.2.0.1.g17606"/>
</dbReference>
<accession>A0A915IUV5</accession>
<evidence type="ECO:0000256" key="1">
    <source>
        <dbReference type="SAM" id="MobiDB-lite"/>
    </source>
</evidence>
<name>A0A915IUV5_ROMCU</name>
<feature type="region of interest" description="Disordered" evidence="1">
    <location>
        <begin position="1"/>
        <end position="176"/>
    </location>
</feature>
<dbReference type="Proteomes" id="UP000887565">
    <property type="component" value="Unplaced"/>
</dbReference>
<feature type="compositionally biased region" description="Basic residues" evidence="1">
    <location>
        <begin position="165"/>
        <end position="174"/>
    </location>
</feature>
<protein>
    <submittedName>
        <fullName evidence="3">Uncharacterized protein</fullName>
    </submittedName>
</protein>
<dbReference type="AlphaFoldDB" id="A0A915IUV5"/>
<proteinExistence type="predicted"/>
<keyword evidence="2" id="KW-1185">Reference proteome</keyword>
<evidence type="ECO:0000313" key="2">
    <source>
        <dbReference type="Proteomes" id="UP000887565"/>
    </source>
</evidence>
<organism evidence="2 3">
    <name type="scientific">Romanomermis culicivorax</name>
    <name type="common">Nematode worm</name>
    <dbReference type="NCBI Taxonomy" id="13658"/>
    <lineage>
        <taxon>Eukaryota</taxon>
        <taxon>Metazoa</taxon>
        <taxon>Ecdysozoa</taxon>
        <taxon>Nematoda</taxon>
        <taxon>Enoplea</taxon>
        <taxon>Dorylaimia</taxon>
        <taxon>Mermithida</taxon>
        <taxon>Mermithoidea</taxon>
        <taxon>Mermithidae</taxon>
        <taxon>Romanomermis</taxon>
    </lineage>
</organism>
<feature type="compositionally biased region" description="Basic and acidic residues" evidence="1">
    <location>
        <begin position="127"/>
        <end position="144"/>
    </location>
</feature>
<sequence>MAKPSKKTPNRAAATVGNYGELAPSPTILKQVDQPAKKQAKSKRDVNASKKAKTKRTTEKSKKSKKAPKPLEPGLYVTNIPKDLKLTKKAAKFAGRKTLPSLPTIERSREKTGGLKKSGLGAKKAKVSAEKSRKRASIERDRSKKPASLNRDRSKKPATTDKSAKSKKSKKTKTVSKFLHLTTMEDSSMPKCSKIIGDITAI</sequence>
<evidence type="ECO:0000313" key="3">
    <source>
        <dbReference type="WBParaSite" id="nRc.2.0.1.t17606-RA"/>
    </source>
</evidence>